<dbReference type="EMBL" id="JAPFFF010000003">
    <property type="protein sequence ID" value="KAK8895071.1"/>
    <property type="molecule type" value="Genomic_DNA"/>
</dbReference>
<accession>A0ABR2KW94</accession>
<comment type="caution">
    <text evidence="1">The sequence shown here is derived from an EMBL/GenBank/DDBJ whole genome shotgun (WGS) entry which is preliminary data.</text>
</comment>
<organism evidence="1 2">
    <name type="scientific">Tritrichomonas musculus</name>
    <dbReference type="NCBI Taxonomy" id="1915356"/>
    <lineage>
        <taxon>Eukaryota</taxon>
        <taxon>Metamonada</taxon>
        <taxon>Parabasalia</taxon>
        <taxon>Tritrichomonadida</taxon>
        <taxon>Tritrichomonadidae</taxon>
        <taxon>Tritrichomonas</taxon>
    </lineage>
</organism>
<dbReference type="Proteomes" id="UP001470230">
    <property type="component" value="Unassembled WGS sequence"/>
</dbReference>
<name>A0ABR2KW94_9EUKA</name>
<keyword evidence="2" id="KW-1185">Reference proteome</keyword>
<gene>
    <name evidence="1" type="ORF">M9Y10_023513</name>
</gene>
<proteinExistence type="predicted"/>
<reference evidence="1 2" key="1">
    <citation type="submission" date="2024-04" db="EMBL/GenBank/DDBJ databases">
        <title>Tritrichomonas musculus Genome.</title>
        <authorList>
            <person name="Alves-Ferreira E."/>
            <person name="Grigg M."/>
            <person name="Lorenzi H."/>
            <person name="Galac M."/>
        </authorList>
    </citation>
    <scope>NUCLEOTIDE SEQUENCE [LARGE SCALE GENOMIC DNA]</scope>
    <source>
        <strain evidence="1 2">EAF2021</strain>
    </source>
</reference>
<sequence>MNLLSTHQNLSIVSIIALTPYATPKPNDEKPYKYQPKDSFRKATQSLFSFDQSNDKVIKFRDSLFSDLEKNLSLCYELQTKYLFPPESQNLHQDLLPRFLHYLCDTSIPMSSLLPVPVLASIDFPTLFHSYLFSLHIPPDRASYVIHYYLFQTGMTTDELTEFLKSLTSINPKDYDYFIKLVHSLYTKNLLNHLKIIEWLIQKIQPELIEIFQFEIFDSFKLLSFSMNSINYLKYIKIMKKQLIIKPSQIVQLAVSMTYSSPEFNKRFKNDIFPLMNESSKKRANNIIKAIKNNNISLFVKTYLMLSLNFPYYDIPKILNEFQLLIQFLSIKEKKKYILEICELIHDFPNDQESVTAISIELIKKLNVQFPLNEFIEFLYSNVSFIENYTFFFYELQFQGFIDYNEFLKIITIGGKTVINYKATFKILEYLPPLHYTKIIRGKVRQIFLKNSEILFKYENIFNECCVDIEKNYENAVQLPPYFLYMIGYLINVKKGYDFFTKSHILAQLNLSFLNLSDLKEEEKKPVISSFALLQIKHFIPLLYSRGVLDKVIEICTNEKEENKYIDFCLFLKKTYDNSSYLANYQEKMKNIINMKKDFINTDKIAELAFNHSYLFNLFVYNDFLNVKTQNDLQKIFIYFLKNLLSFESLCVEHLFNFFITFTESYCIPSPLNFFINNFLTVILFEIKMNEKVKTVVTEFFYGLFSRRFFTGCEYLNSIYKILVSKRIDRSDCENVGVLFDILSSIVSKKPEFFTLTNLIQNSIVNWLTIRNHHLRKIVKPLSTKPIIITQSMMNLIHAPPSNYSAIFFYLLPEELLKYDIDEVVRFYFQNVDHRTMILWTIWLKYRPLYNIESIFDDNDHIEELIVTPNFLFNEYPESYRIQMSNYFLNITTETNNFHSNKIDIYLESFKLFCDNQKMANITFNTILCDLNQYLVKYSLNSIRLSYYLLSYLSDEQVENLCAALLRFNLDLIYDNDDSMVFKTSYLFLICFASFANRTKLKILMSTANKLLQLIPDIFDGQYKSTLFMIDSFNYYVSLTAYNDKDFHSEFVGTINNNLSKVKGKLKKAIILNQPPQMLVESQEPLYVNNMVPNSSLSSELLSGTNQVNDIFVDDIGDDWF</sequence>
<evidence type="ECO:0000313" key="1">
    <source>
        <dbReference type="EMBL" id="KAK8895071.1"/>
    </source>
</evidence>
<protein>
    <submittedName>
        <fullName evidence="1">Uncharacterized protein</fullName>
    </submittedName>
</protein>
<evidence type="ECO:0000313" key="2">
    <source>
        <dbReference type="Proteomes" id="UP001470230"/>
    </source>
</evidence>